<dbReference type="AlphaFoldDB" id="A0AAV2JHQ1"/>
<organism evidence="2 3">
    <name type="scientific">Knipowitschia caucasica</name>
    <name type="common">Caucasian dwarf goby</name>
    <name type="synonym">Pomatoschistus caucasicus</name>
    <dbReference type="NCBI Taxonomy" id="637954"/>
    <lineage>
        <taxon>Eukaryota</taxon>
        <taxon>Metazoa</taxon>
        <taxon>Chordata</taxon>
        <taxon>Craniata</taxon>
        <taxon>Vertebrata</taxon>
        <taxon>Euteleostomi</taxon>
        <taxon>Actinopterygii</taxon>
        <taxon>Neopterygii</taxon>
        <taxon>Teleostei</taxon>
        <taxon>Neoteleostei</taxon>
        <taxon>Acanthomorphata</taxon>
        <taxon>Gobiaria</taxon>
        <taxon>Gobiiformes</taxon>
        <taxon>Gobioidei</taxon>
        <taxon>Gobiidae</taxon>
        <taxon>Gobiinae</taxon>
        <taxon>Knipowitschia</taxon>
    </lineage>
</organism>
<proteinExistence type="predicted"/>
<name>A0AAV2JHQ1_KNICA</name>
<feature type="region of interest" description="Disordered" evidence="1">
    <location>
        <begin position="38"/>
        <end position="61"/>
    </location>
</feature>
<keyword evidence="3" id="KW-1185">Reference proteome</keyword>
<dbReference type="EMBL" id="OZ035834">
    <property type="protein sequence ID" value="CAL1574699.1"/>
    <property type="molecule type" value="Genomic_DNA"/>
</dbReference>
<protein>
    <submittedName>
        <fullName evidence="2">Uncharacterized protein</fullName>
    </submittedName>
</protein>
<evidence type="ECO:0000256" key="1">
    <source>
        <dbReference type="SAM" id="MobiDB-lite"/>
    </source>
</evidence>
<reference evidence="2 3" key="1">
    <citation type="submission" date="2024-04" db="EMBL/GenBank/DDBJ databases">
        <authorList>
            <person name="Waldvogel A.-M."/>
            <person name="Schoenle A."/>
        </authorList>
    </citation>
    <scope>NUCLEOTIDE SEQUENCE [LARGE SCALE GENOMIC DNA]</scope>
</reference>
<sequence length="79" mass="8863">MFCVSVWELRRLESAGFKTKKLRAVTNGHAAKRQERVYAQNTPPQQPHRPHGAEGKAKLHTFRRPRIAAVVDASVSSLS</sequence>
<evidence type="ECO:0000313" key="2">
    <source>
        <dbReference type="EMBL" id="CAL1574699.1"/>
    </source>
</evidence>
<gene>
    <name evidence="2" type="ORF">KC01_LOCUS6399</name>
</gene>
<dbReference type="Proteomes" id="UP001497482">
    <property type="component" value="Chromosome 12"/>
</dbReference>
<evidence type="ECO:0000313" key="3">
    <source>
        <dbReference type="Proteomes" id="UP001497482"/>
    </source>
</evidence>
<accession>A0AAV2JHQ1</accession>